<accession>A0A4Z0LBG2</accession>
<name>A0A4Z0LBG2_9FLAO</name>
<dbReference type="AlphaFoldDB" id="A0A4Z0LBG2"/>
<evidence type="ECO:0000313" key="2">
    <source>
        <dbReference type="Proteomes" id="UP000297407"/>
    </source>
</evidence>
<dbReference type="OrthoDB" id="1490993at2"/>
<evidence type="ECO:0000313" key="1">
    <source>
        <dbReference type="EMBL" id="TGD58956.1"/>
    </source>
</evidence>
<sequence>MENYKEYGNYIASSVMTGHIKDIDEKIKKGFSNFGTIGFNHPESSKLFDTIRKVTKLSKEDFTLFLKDYSKKINLDLRKRIVQMDIEDQSSRGDNYSVEKMKFYQKKHKKEIEDIISNYGYPNYQIIGSSGYSDPSNPTQMPIIFTTIFLHQDNKILKKHLPMLLENLKKGKCSPDDYASIFDRLMWETRKDSKQLYGTFPDHGNLHPEKIDSIRKSIGLPRFGYETWAFNTAFPNISDKN</sequence>
<organism evidence="1 2">
    <name type="scientific">Flavobacterium humi</name>
    <dbReference type="NCBI Taxonomy" id="2562683"/>
    <lineage>
        <taxon>Bacteria</taxon>
        <taxon>Pseudomonadati</taxon>
        <taxon>Bacteroidota</taxon>
        <taxon>Flavobacteriia</taxon>
        <taxon>Flavobacteriales</taxon>
        <taxon>Flavobacteriaceae</taxon>
        <taxon>Flavobacterium</taxon>
    </lineage>
</organism>
<protein>
    <submittedName>
        <fullName evidence="1">Uncharacterized protein</fullName>
    </submittedName>
</protein>
<proteinExistence type="predicted"/>
<comment type="caution">
    <text evidence="1">The sequence shown here is derived from an EMBL/GenBank/DDBJ whole genome shotgun (WGS) entry which is preliminary data.</text>
</comment>
<dbReference type="EMBL" id="SRLH01000002">
    <property type="protein sequence ID" value="TGD58956.1"/>
    <property type="molecule type" value="Genomic_DNA"/>
</dbReference>
<keyword evidence="2" id="KW-1185">Reference proteome</keyword>
<dbReference type="RefSeq" id="WP_136937706.1">
    <property type="nucleotide sequence ID" value="NZ_SRLH01000002.1"/>
</dbReference>
<gene>
    <name evidence="1" type="ORF">E4635_03650</name>
</gene>
<reference evidence="1 2" key="1">
    <citation type="submission" date="2019-04" db="EMBL/GenBank/DDBJ databases">
        <title>Flavobacterium sp. strain DS2-A Genome sequencing and assembly.</title>
        <authorList>
            <person name="Kim I."/>
        </authorList>
    </citation>
    <scope>NUCLEOTIDE SEQUENCE [LARGE SCALE GENOMIC DNA]</scope>
    <source>
        <strain evidence="1 2">DS2-A</strain>
    </source>
</reference>
<dbReference type="Proteomes" id="UP000297407">
    <property type="component" value="Unassembled WGS sequence"/>
</dbReference>